<dbReference type="InterPro" id="IPR045619">
    <property type="entry name" value="DUF6443"/>
</dbReference>
<accession>A0AAD0YP40</accession>
<proteinExistence type="predicted"/>
<dbReference type="RefSeq" id="WP_123859192.1">
    <property type="nucleotide sequence ID" value="NZ_CP033923.1"/>
</dbReference>
<dbReference type="Proteomes" id="UP000278288">
    <property type="component" value="Chromosome"/>
</dbReference>
<feature type="domain" description="DUF6443" evidence="2">
    <location>
        <begin position="34"/>
        <end position="152"/>
    </location>
</feature>
<organism evidence="3 4">
    <name type="scientific">Chryseobacterium nakagawai</name>
    <dbReference type="NCBI Taxonomy" id="1241982"/>
    <lineage>
        <taxon>Bacteria</taxon>
        <taxon>Pseudomonadati</taxon>
        <taxon>Bacteroidota</taxon>
        <taxon>Flavobacteriia</taxon>
        <taxon>Flavobacteriales</taxon>
        <taxon>Weeksellaceae</taxon>
        <taxon>Chryseobacterium group</taxon>
        <taxon>Chryseobacterium</taxon>
    </lineage>
</organism>
<feature type="chain" id="PRO_5042257984" evidence="1">
    <location>
        <begin position="20"/>
        <end position="1155"/>
    </location>
</feature>
<dbReference type="Pfam" id="PF20041">
    <property type="entry name" value="DUF6443"/>
    <property type="match status" value="1"/>
</dbReference>
<keyword evidence="4" id="KW-1185">Reference proteome</keyword>
<gene>
    <name evidence="3" type="ORF">EG343_18725</name>
</gene>
<dbReference type="NCBIfam" id="TIGR03696">
    <property type="entry name" value="Rhs_assc_core"/>
    <property type="match status" value="1"/>
</dbReference>
<protein>
    <submittedName>
        <fullName evidence="3">RHS repeat-associated core domain-containing protein</fullName>
    </submittedName>
</protein>
<evidence type="ECO:0000259" key="2">
    <source>
        <dbReference type="Pfam" id="PF20041"/>
    </source>
</evidence>
<evidence type="ECO:0000256" key="1">
    <source>
        <dbReference type="SAM" id="SignalP"/>
    </source>
</evidence>
<dbReference type="AlphaFoldDB" id="A0AAD0YP40"/>
<dbReference type="PANTHER" id="PTHR32305:SF15">
    <property type="entry name" value="PROTEIN RHSA-RELATED"/>
    <property type="match status" value="1"/>
</dbReference>
<sequence length="1155" mass="129556">MKKLIIPIGMLLISHSVHAQLTPGENYIQSRTYLDYNGTTPSKTSETVQYFDGLGRPKQVVNVKASPLGKDVVTHIEYDQFGRQVKDYLPVPQSGTLNGGIIPNPLANASNSPYGSEKIYSEKILENSPLNRLQQQIQVGNDWSAKPVKFGYETNIGNEVYQHITTTTWENGATKSGISLSPAVLYAPGTLYKNTVTDEDGNPTVEFKNGKGQTLLVRKLMGSTEQADTYYVYNEYDQLAFVIPPNAVQKPISEALLNDLCYQYRYDGRGRLVEKKLPGKGWEYMVYDKQDRLVLTQDANLRSQDKWLFTKYDQFSRPIYTGILDSQPGRIQQVAAIEGHGSNNEVRSVNSWSNSGMDVFYTSNQAYPATNFKLLSVNYYDFYPAYGFNPTFPITIQGEPTLKETVSSEGKSTKGLPVMSFVKNVEDDNWTKNYTYYDTKGRVLGTHSINHLGGYTKTESKLDFAGVAQTVITKHKRLETDPERVITETFDYDHQNRLLVHKHQVDANPVEILTQNTYNELSQLESKKVGGIAAGSALQQMDYKYNIRGWMTKINDPLNLNGRLFGYEIKYHNPVSSVKSPGKFNGNIAEIDWKNSSEDILKRYNYEYDPLNRLKNGFYSEPNATNPGNGNFDEYLTYDLNGNINTLQRKATPISGQTPALVDNLEYKYTGNRLNQVIESAMNDTGYEGGNNIIDYDVNGNMINMKDKGINTIGYNHLSLPNTFAMSHPDPIIVGQQTSANLGYLYRADGTKLRKTYSTRPPRGSVSTSMTDYLDGFQYSYREGGGLCLTCRTESAFEEQAYGNLGKTFPNIGDPPAWKLDFVPTSEGFYSFTENRYIYQYKDHLGNTRVSFAKDSAGVLEITDTNSYYPFGLNHISGMFGTSNFGGLYSYKYQGQELQETGFYSFKWRNYMPDLGRFFNIDPLSEKYAYQSHYNFSENRVVDARELEGLEAVDFRKNDGYKNLVVVVQGWSGDTKKGYTQSQNVGGSNNPDFKGKGNLDLIGIGGLVGLANSNTRVVVFDSSQNENTKNDLKSTISNFNNVHSDGVVAAVGHSLGGDNLVESVNENKNLKVDLMVTLDIMDSYSDTKIPSNVSKAVNYYQTKNIYGGEKIEPTSDNKTTKIVNVLAPTSDHKSIDNDLSTKVRDVVKRELIPNQ</sequence>
<evidence type="ECO:0000313" key="3">
    <source>
        <dbReference type="EMBL" id="AZA92489.1"/>
    </source>
</evidence>
<dbReference type="EMBL" id="CP033923">
    <property type="protein sequence ID" value="AZA92489.1"/>
    <property type="molecule type" value="Genomic_DNA"/>
</dbReference>
<keyword evidence="1" id="KW-0732">Signal</keyword>
<reference evidence="3 4" key="1">
    <citation type="submission" date="2018-11" db="EMBL/GenBank/DDBJ databases">
        <title>Proposal to divide the Flavobacteriaceae and reorganize its genera based on Amino Acid Identity values calculated from whole genome sequences.</title>
        <authorList>
            <person name="Nicholson A.C."/>
            <person name="Gulvik C.A."/>
            <person name="Whitney A.M."/>
            <person name="Humrighouse B.W."/>
            <person name="Bell M."/>
            <person name="Holmes B."/>
            <person name="Steigerwalt A.G."/>
            <person name="Villarma A."/>
            <person name="Sheth M."/>
            <person name="Batra D."/>
            <person name="Pryor J."/>
            <person name="Bernardet J.-F."/>
            <person name="Hugo C."/>
            <person name="Kampfer P."/>
            <person name="Newman J."/>
            <person name="McQuiston J.R."/>
        </authorList>
    </citation>
    <scope>NUCLEOTIDE SEQUENCE [LARGE SCALE GENOMIC DNA]</scope>
    <source>
        <strain evidence="3 4">G0041</strain>
    </source>
</reference>
<feature type="signal peptide" evidence="1">
    <location>
        <begin position="1"/>
        <end position="19"/>
    </location>
</feature>
<dbReference type="InterPro" id="IPR022385">
    <property type="entry name" value="Rhs_assc_core"/>
</dbReference>
<name>A0AAD0YP40_CHRNA</name>
<dbReference type="PANTHER" id="PTHR32305">
    <property type="match status" value="1"/>
</dbReference>
<dbReference type="KEGG" id="cnk:EG343_18725"/>
<evidence type="ECO:0000313" key="4">
    <source>
        <dbReference type="Proteomes" id="UP000278288"/>
    </source>
</evidence>
<dbReference type="Gene3D" id="2.180.10.10">
    <property type="entry name" value="RHS repeat-associated core"/>
    <property type="match status" value="1"/>
</dbReference>
<dbReference type="InterPro" id="IPR050708">
    <property type="entry name" value="T6SS_VgrG/RHS"/>
</dbReference>